<proteinExistence type="predicted"/>
<accession>A0A117L2Z9</accession>
<sequence>MPPFCFEVMWMDKEKYVKGIEKALQKIAVRELKIVDISEIWIETALPKDLIIEILKEGKLNIPSGIETIKDGRDVIWKRSGS</sequence>
<dbReference type="AlphaFoldDB" id="A0A117L2Z9"/>
<gene>
    <name evidence="1" type="ORF">XD57_0708</name>
</gene>
<comment type="caution">
    <text evidence="1">The sequence shown here is derived from an EMBL/GenBank/DDBJ whole genome shotgun (WGS) entry which is preliminary data.</text>
</comment>
<reference evidence="1 2" key="1">
    <citation type="journal article" date="2015" name="MBio">
        <title>Genome-Resolved Metagenomic Analysis Reveals Roles for Candidate Phyla and Other Microbial Community Members in Biogeochemical Transformations in Oil Reservoirs.</title>
        <authorList>
            <person name="Hu P."/>
            <person name="Tom L."/>
            <person name="Singh A."/>
            <person name="Thomas B.C."/>
            <person name="Baker B.J."/>
            <person name="Piceno Y.M."/>
            <person name="Andersen G.L."/>
            <person name="Banfield J.F."/>
        </authorList>
    </citation>
    <scope>NUCLEOTIDE SEQUENCE [LARGE SCALE GENOMIC DNA]</scope>
    <source>
        <strain evidence="1">46_26</strain>
    </source>
</reference>
<name>A0A117L2Z9_9THEM</name>
<dbReference type="PATRIC" id="fig|93930.3.peg.1559"/>
<evidence type="ECO:0000313" key="1">
    <source>
        <dbReference type="EMBL" id="KUK23183.1"/>
    </source>
</evidence>
<evidence type="ECO:0000313" key="2">
    <source>
        <dbReference type="Proteomes" id="UP000058636"/>
    </source>
</evidence>
<dbReference type="Proteomes" id="UP000058636">
    <property type="component" value="Unassembled WGS sequence"/>
</dbReference>
<dbReference type="OMA" id="MWMDKEK"/>
<dbReference type="EMBL" id="LGFG01000043">
    <property type="protein sequence ID" value="KUK23183.1"/>
    <property type="molecule type" value="Genomic_DNA"/>
</dbReference>
<organism evidence="1 2">
    <name type="scientific">Thermotoga petrophila</name>
    <dbReference type="NCBI Taxonomy" id="93929"/>
    <lineage>
        <taxon>Bacteria</taxon>
        <taxon>Thermotogati</taxon>
        <taxon>Thermotogota</taxon>
        <taxon>Thermotogae</taxon>
        <taxon>Thermotogales</taxon>
        <taxon>Thermotogaceae</taxon>
        <taxon>Thermotoga</taxon>
    </lineage>
</organism>
<protein>
    <submittedName>
        <fullName evidence="1">Uncharacterized protein</fullName>
    </submittedName>
</protein>